<dbReference type="FunFam" id="3.30.428.10:FF:000005">
    <property type="entry name" value="Histidine triad nucleotide-binding protein 1"/>
    <property type="match status" value="1"/>
</dbReference>
<dbReference type="PANTHER" id="PTHR23089">
    <property type="entry name" value="HISTIDINE TRIAD HIT PROTEIN"/>
    <property type="match status" value="1"/>
</dbReference>
<dbReference type="STRING" id="445710.ATSB10_05490"/>
<dbReference type="AlphaFoldDB" id="A0A160MXK2"/>
<sequence>MGDTIFGKIIKREIPADIVYEDDEVLAFRDLNPQAPVHVLFIPKRAIATLNDATPDDAALLGKMLLAAANYAKQQGFAEDGYRTVVNCNTHGGQTVYHLHVHLLAGRRMTWPPG</sequence>
<feature type="active site" description="Tele-AMP-histidine intermediate" evidence="1">
    <location>
        <position position="100"/>
    </location>
</feature>
<dbReference type="GO" id="GO:0016787">
    <property type="term" value="F:hydrolase activity"/>
    <property type="evidence" value="ECO:0007669"/>
    <property type="project" value="UniProtKB-KW"/>
</dbReference>
<dbReference type="RefSeq" id="WP_063670309.1">
    <property type="nucleotide sequence ID" value="NZ_CP014841.1"/>
</dbReference>
<dbReference type="InterPro" id="IPR036265">
    <property type="entry name" value="HIT-like_sf"/>
</dbReference>
<dbReference type="PATRIC" id="fig|445710.3.peg.546"/>
<evidence type="ECO:0000313" key="6">
    <source>
        <dbReference type="Proteomes" id="UP000077255"/>
    </source>
</evidence>
<evidence type="ECO:0000256" key="2">
    <source>
        <dbReference type="PIRSR" id="PIRSR601310-3"/>
    </source>
</evidence>
<dbReference type="InterPro" id="IPR001310">
    <property type="entry name" value="Histidine_triad_HIT"/>
</dbReference>
<dbReference type="PROSITE" id="PS51084">
    <property type="entry name" value="HIT_2"/>
    <property type="match status" value="1"/>
</dbReference>
<name>A0A160MXK2_9GAMM</name>
<dbReference type="SUPFAM" id="SSF54197">
    <property type="entry name" value="HIT-like"/>
    <property type="match status" value="1"/>
</dbReference>
<dbReference type="OrthoDB" id="9784774at2"/>
<dbReference type="PRINTS" id="PR00332">
    <property type="entry name" value="HISTRIAD"/>
</dbReference>
<dbReference type="Proteomes" id="UP000077255">
    <property type="component" value="Chromosome"/>
</dbReference>
<dbReference type="Gene3D" id="3.30.428.10">
    <property type="entry name" value="HIT-like"/>
    <property type="match status" value="1"/>
</dbReference>
<dbReference type="Pfam" id="PF01230">
    <property type="entry name" value="HIT"/>
    <property type="match status" value="1"/>
</dbReference>
<keyword evidence="5" id="KW-0378">Hydrolase</keyword>
<reference evidence="5 6" key="1">
    <citation type="submission" date="2016-02" db="EMBL/GenBank/DDBJ databases">
        <title>Complete genome sequencing and analysis of ATSB10, Dyella thiooxydans isolated from rhizosphere soil of sunflower (Helianthus annuus L.).</title>
        <authorList>
            <person name="Lee Y."/>
            <person name="Hwangbo K."/>
            <person name="Chung H."/>
            <person name="Yoo J."/>
            <person name="Kim K.Y."/>
            <person name="Sa T.M."/>
            <person name="Um Y."/>
            <person name="Madhaiyan M."/>
        </authorList>
    </citation>
    <scope>NUCLEOTIDE SEQUENCE [LARGE SCALE GENOMIC DNA]</scope>
    <source>
        <strain evidence="5 6">ATSB10</strain>
    </source>
</reference>
<dbReference type="PROSITE" id="PS00892">
    <property type="entry name" value="HIT_1"/>
    <property type="match status" value="1"/>
</dbReference>
<evidence type="ECO:0000256" key="3">
    <source>
        <dbReference type="PROSITE-ProRule" id="PRU00464"/>
    </source>
</evidence>
<evidence type="ECO:0000313" key="5">
    <source>
        <dbReference type="EMBL" id="AND68003.1"/>
    </source>
</evidence>
<dbReference type="InterPro" id="IPR019808">
    <property type="entry name" value="Histidine_triad_CS"/>
</dbReference>
<feature type="domain" description="HIT" evidence="4">
    <location>
        <begin position="5"/>
        <end position="114"/>
    </location>
</feature>
<gene>
    <name evidence="5" type="ORF">ATSB10_05490</name>
</gene>
<feature type="short sequence motif" description="Histidine triad motif" evidence="2 3">
    <location>
        <begin position="98"/>
        <end position="102"/>
    </location>
</feature>
<evidence type="ECO:0000259" key="4">
    <source>
        <dbReference type="PROSITE" id="PS51084"/>
    </source>
</evidence>
<evidence type="ECO:0000256" key="1">
    <source>
        <dbReference type="PIRSR" id="PIRSR601310-1"/>
    </source>
</evidence>
<organism evidence="5 6">
    <name type="scientific">Dyella thiooxydans</name>
    <dbReference type="NCBI Taxonomy" id="445710"/>
    <lineage>
        <taxon>Bacteria</taxon>
        <taxon>Pseudomonadati</taxon>
        <taxon>Pseudomonadota</taxon>
        <taxon>Gammaproteobacteria</taxon>
        <taxon>Lysobacterales</taxon>
        <taxon>Rhodanobacteraceae</taxon>
        <taxon>Dyella</taxon>
    </lineage>
</organism>
<protein>
    <submittedName>
        <fullName evidence="5">HIT family hydrolase</fullName>
    </submittedName>
</protein>
<dbReference type="InterPro" id="IPR011146">
    <property type="entry name" value="HIT-like"/>
</dbReference>
<proteinExistence type="predicted"/>
<keyword evidence="6" id="KW-1185">Reference proteome</keyword>
<dbReference type="EMBL" id="CP014841">
    <property type="protein sequence ID" value="AND68003.1"/>
    <property type="molecule type" value="Genomic_DNA"/>
</dbReference>
<dbReference type="CDD" id="cd01276">
    <property type="entry name" value="PKCI_related"/>
    <property type="match status" value="1"/>
</dbReference>
<accession>A0A160MXK2</accession>
<dbReference type="KEGG" id="dtx:ATSB10_05490"/>